<accession>A0A2U3B6S9</accession>
<dbReference type="InterPro" id="IPR036291">
    <property type="entry name" value="NAD(P)-bd_dom_sf"/>
</dbReference>
<sequence length="334" mass="37319">MQEKPVRWGIAGVGQIAHRFAADLTQHCPDATLYGAAARSLTRATEFISKYKGIKSYGSYEEMATDPDIEAMYIATINPVHKPLIELYLKHGKHVLVEKPALTNLADWDEMFTLAQKQGRMLIEAMKTITFPAYRSLRQFIQENHIQISHIDAAYGGAVPFDPNNRVFDANLCGGASLDVGVYPLWLYADLCDCLDQPIGEMTTQFIQDDPEAGIDETAVYQFSGPVSGNIRASITQDMERIATLTGPDVKIVIQDKWWNPKVIDIEFQGKPFKISPQTQGGGFEHEIQHVSQLIKEKANHSEMIKDKTSRAVIEIVETGLTENGFVHLAKNHM</sequence>
<dbReference type="PANTHER" id="PTHR22604">
    <property type="entry name" value="OXIDOREDUCTASES"/>
    <property type="match status" value="1"/>
</dbReference>
<dbReference type="OrthoDB" id="9774191at2"/>
<dbReference type="GO" id="GO:0000166">
    <property type="term" value="F:nucleotide binding"/>
    <property type="evidence" value="ECO:0007669"/>
    <property type="project" value="InterPro"/>
</dbReference>
<comment type="similarity">
    <text evidence="1">Belongs to the Gfo/Idh/MocA family.</text>
</comment>
<evidence type="ECO:0000313" key="5">
    <source>
        <dbReference type="Proteomes" id="UP000245362"/>
    </source>
</evidence>
<dbReference type="PANTHER" id="PTHR22604:SF105">
    <property type="entry name" value="TRANS-1,2-DIHYDROBENZENE-1,2-DIOL DEHYDROGENASE"/>
    <property type="match status" value="1"/>
</dbReference>
<evidence type="ECO:0000256" key="1">
    <source>
        <dbReference type="ARBA" id="ARBA00010928"/>
    </source>
</evidence>
<dbReference type="RefSeq" id="WP_109320639.1">
    <property type="nucleotide sequence ID" value="NZ_QFWT01000009.1"/>
</dbReference>
<evidence type="ECO:0000259" key="3">
    <source>
        <dbReference type="Pfam" id="PF01408"/>
    </source>
</evidence>
<proteinExistence type="inferred from homology"/>
<evidence type="ECO:0000313" key="4">
    <source>
        <dbReference type="EMBL" id="PWI32499.1"/>
    </source>
</evidence>
<keyword evidence="2" id="KW-0560">Oxidoreductase</keyword>
<reference evidence="4 5" key="1">
    <citation type="submission" date="2018-05" db="EMBL/GenBank/DDBJ databases">
        <title>Vibrio limimaris sp. nov., isolated from marine sediment.</title>
        <authorList>
            <person name="Li C.-M."/>
        </authorList>
    </citation>
    <scope>NUCLEOTIDE SEQUENCE [LARGE SCALE GENOMIC DNA]</scope>
    <source>
        <strain evidence="4 5">E4404</strain>
    </source>
</reference>
<dbReference type="AlphaFoldDB" id="A0A2U3B6S9"/>
<dbReference type="Proteomes" id="UP000245362">
    <property type="component" value="Unassembled WGS sequence"/>
</dbReference>
<feature type="domain" description="Gfo/Idh/MocA-like oxidoreductase N-terminal" evidence="3">
    <location>
        <begin position="6"/>
        <end position="123"/>
    </location>
</feature>
<gene>
    <name evidence="4" type="ORF">DI392_15745</name>
</gene>
<dbReference type="EMBL" id="QFWT01000009">
    <property type="protein sequence ID" value="PWI32499.1"/>
    <property type="molecule type" value="Genomic_DNA"/>
</dbReference>
<dbReference type="Gene3D" id="3.30.360.10">
    <property type="entry name" value="Dihydrodipicolinate Reductase, domain 2"/>
    <property type="match status" value="1"/>
</dbReference>
<organism evidence="4 5">
    <name type="scientific">Vibrio albus</name>
    <dbReference type="NCBI Taxonomy" id="2200953"/>
    <lineage>
        <taxon>Bacteria</taxon>
        <taxon>Pseudomonadati</taxon>
        <taxon>Pseudomonadota</taxon>
        <taxon>Gammaproteobacteria</taxon>
        <taxon>Vibrionales</taxon>
        <taxon>Vibrionaceae</taxon>
        <taxon>Vibrio</taxon>
    </lineage>
</organism>
<dbReference type="InterPro" id="IPR000683">
    <property type="entry name" value="Gfo/Idh/MocA-like_OxRdtase_N"/>
</dbReference>
<evidence type="ECO:0000256" key="2">
    <source>
        <dbReference type="ARBA" id="ARBA00023002"/>
    </source>
</evidence>
<dbReference type="InterPro" id="IPR050984">
    <property type="entry name" value="Gfo/Idh/MocA_domain"/>
</dbReference>
<dbReference type="GO" id="GO:0016491">
    <property type="term" value="F:oxidoreductase activity"/>
    <property type="evidence" value="ECO:0007669"/>
    <property type="project" value="UniProtKB-KW"/>
</dbReference>
<keyword evidence="5" id="KW-1185">Reference proteome</keyword>
<dbReference type="SUPFAM" id="SSF51735">
    <property type="entry name" value="NAD(P)-binding Rossmann-fold domains"/>
    <property type="match status" value="1"/>
</dbReference>
<dbReference type="Gene3D" id="3.40.50.720">
    <property type="entry name" value="NAD(P)-binding Rossmann-like Domain"/>
    <property type="match status" value="1"/>
</dbReference>
<comment type="caution">
    <text evidence="4">The sequence shown here is derived from an EMBL/GenBank/DDBJ whole genome shotgun (WGS) entry which is preliminary data.</text>
</comment>
<dbReference type="Pfam" id="PF01408">
    <property type="entry name" value="GFO_IDH_MocA"/>
    <property type="match status" value="1"/>
</dbReference>
<protein>
    <submittedName>
        <fullName evidence="4">Oxidoreductase</fullName>
    </submittedName>
</protein>
<dbReference type="SUPFAM" id="SSF55347">
    <property type="entry name" value="Glyceraldehyde-3-phosphate dehydrogenase-like, C-terminal domain"/>
    <property type="match status" value="1"/>
</dbReference>
<name>A0A2U3B6S9_9VIBR</name>